<evidence type="ECO:0000313" key="4">
    <source>
        <dbReference type="EMBL" id="KKU63217.1"/>
    </source>
</evidence>
<accession>A0A0G1S1L8</accession>
<dbReference type="InterPro" id="IPR002931">
    <property type="entry name" value="Transglutaminase-like"/>
</dbReference>
<keyword evidence="1" id="KW-0812">Transmembrane</keyword>
<dbReference type="PANTHER" id="PTHR33490">
    <property type="entry name" value="BLR5614 PROTEIN-RELATED"/>
    <property type="match status" value="1"/>
</dbReference>
<evidence type="ECO:0000256" key="1">
    <source>
        <dbReference type="SAM" id="Phobius"/>
    </source>
</evidence>
<evidence type="ECO:0000313" key="5">
    <source>
        <dbReference type="Proteomes" id="UP000034364"/>
    </source>
</evidence>
<proteinExistence type="predicted"/>
<keyword evidence="1" id="KW-1133">Transmembrane helix</keyword>
<dbReference type="SUPFAM" id="SSF54001">
    <property type="entry name" value="Cysteine proteinases"/>
    <property type="match status" value="1"/>
</dbReference>
<keyword evidence="1" id="KW-0472">Membrane</keyword>
<dbReference type="Gene3D" id="3.10.620.30">
    <property type="match status" value="1"/>
</dbReference>
<sequence length="621" mass="69115">MPAVTRSLFALLPILFLLLPVASHASGQFSTDFHVEYRYDRDGSAHIEQKITLTNLLSGYYASSYQLELLDDTPANISGRDSSGPLDITLSKKQENSNVITVNFREPVVGKGASRVFYLRYDGRPAVKSGQVWEITLPRLGNPEIVDKYDLDLYIPSEFGDPAYISPEPLQTAPAASGYRRYTFPKDRVSASGVAAAFGNFQAFGFNLIYRLSNPTDKKVSMSVALPPDTAYQRVFYESLTPLPENVTVDPDGNWLARYSLGPDTSTLVIASGQAHILAEPTKNVPQLPPDQSTDLSSTSVWQSDHPRIREYAARLGNVENIYNFVVSHLKYDYSALSNSPRSRKGALAALDNPENSICTEFTDLFIALARSAGIPAREINGYAHTTDPRLRPVNLAGDLLHAWPEYWDASRSAWISVDPTWQKTSGGLDYFHKFDFHHFAFVIHKSDSQNPRSAGLYDSSVPTQDIRIEISPYKNFLPSPLEISWIPPRRMLPFIENSFTLSLNNPQGQAFYNIPVSFSGLRTGISGPRNTVVKVIPPYSRTLLPVSIVSSAFPPFSPPDISAVVGSRTLIYNVPVRLYLVWFIITVCASAFTLIALAFFAFKAWSLYLQRSSRSSIIRR</sequence>
<dbReference type="SMART" id="SM00460">
    <property type="entry name" value="TGc"/>
    <property type="match status" value="1"/>
</dbReference>
<feature type="chain" id="PRO_5002539569" evidence="2">
    <location>
        <begin position="26"/>
        <end position="621"/>
    </location>
</feature>
<keyword evidence="2" id="KW-0732">Signal</keyword>
<evidence type="ECO:0000256" key="2">
    <source>
        <dbReference type="SAM" id="SignalP"/>
    </source>
</evidence>
<feature type="transmembrane region" description="Helical" evidence="1">
    <location>
        <begin position="580"/>
        <end position="603"/>
    </location>
</feature>
<dbReference type="EMBL" id="LCNV01000030">
    <property type="protein sequence ID" value="KKU63217.1"/>
    <property type="molecule type" value="Genomic_DNA"/>
</dbReference>
<dbReference type="PANTHER" id="PTHR33490:SF6">
    <property type="entry name" value="SLL1049 PROTEIN"/>
    <property type="match status" value="1"/>
</dbReference>
<name>A0A0G1S1L8_9BACT</name>
<feature type="signal peptide" evidence="2">
    <location>
        <begin position="1"/>
        <end position="25"/>
    </location>
</feature>
<dbReference type="Proteomes" id="UP000034364">
    <property type="component" value="Unassembled WGS sequence"/>
</dbReference>
<organism evidence="4 5">
    <name type="scientific">Candidatus Amesbacteria bacterium GW2011_GWA1_47_16</name>
    <dbReference type="NCBI Taxonomy" id="1618353"/>
    <lineage>
        <taxon>Bacteria</taxon>
        <taxon>Candidatus Amesiibacteriota</taxon>
    </lineage>
</organism>
<dbReference type="Pfam" id="PF01841">
    <property type="entry name" value="Transglut_core"/>
    <property type="match status" value="1"/>
</dbReference>
<protein>
    <submittedName>
        <fullName evidence="4">Transglutaminase domain-containing protein</fullName>
    </submittedName>
</protein>
<feature type="domain" description="Transglutaminase-like" evidence="3">
    <location>
        <begin position="350"/>
        <end position="422"/>
    </location>
</feature>
<evidence type="ECO:0000259" key="3">
    <source>
        <dbReference type="SMART" id="SM00460"/>
    </source>
</evidence>
<dbReference type="InterPro" id="IPR038765">
    <property type="entry name" value="Papain-like_cys_pep_sf"/>
</dbReference>
<comment type="caution">
    <text evidence="4">The sequence shown here is derived from an EMBL/GenBank/DDBJ whole genome shotgun (WGS) entry which is preliminary data.</text>
</comment>
<reference evidence="4 5" key="1">
    <citation type="journal article" date="2015" name="Nature">
        <title>rRNA introns, odd ribosomes, and small enigmatic genomes across a large radiation of phyla.</title>
        <authorList>
            <person name="Brown C.T."/>
            <person name="Hug L.A."/>
            <person name="Thomas B.C."/>
            <person name="Sharon I."/>
            <person name="Castelle C.J."/>
            <person name="Singh A."/>
            <person name="Wilkins M.J."/>
            <person name="Williams K.H."/>
            <person name="Banfield J.F."/>
        </authorList>
    </citation>
    <scope>NUCLEOTIDE SEQUENCE [LARGE SCALE GENOMIC DNA]</scope>
</reference>
<gene>
    <name evidence="4" type="ORF">UX87_C0030G0005</name>
</gene>
<dbReference type="AlphaFoldDB" id="A0A0G1S1L8"/>